<keyword evidence="5" id="KW-1278">Translocase</keyword>
<dbReference type="SUPFAM" id="SSF50331">
    <property type="entry name" value="MOP-like"/>
    <property type="match status" value="1"/>
</dbReference>
<feature type="domain" description="ABC transporter" evidence="7">
    <location>
        <begin position="1"/>
        <end position="234"/>
    </location>
</feature>
<dbReference type="Pfam" id="PF00005">
    <property type="entry name" value="ABC_tran"/>
    <property type="match status" value="1"/>
</dbReference>
<dbReference type="PANTHER" id="PTHR43875">
    <property type="entry name" value="MALTODEXTRIN IMPORT ATP-BINDING PROTEIN MSMX"/>
    <property type="match status" value="1"/>
</dbReference>
<dbReference type="OrthoDB" id="9802264at2"/>
<keyword evidence="6" id="KW-0472">Membrane</keyword>
<evidence type="ECO:0000256" key="2">
    <source>
        <dbReference type="ARBA" id="ARBA00022475"/>
    </source>
</evidence>
<dbReference type="InterPro" id="IPR003439">
    <property type="entry name" value="ABC_transporter-like_ATP-bd"/>
</dbReference>
<evidence type="ECO:0000256" key="1">
    <source>
        <dbReference type="ARBA" id="ARBA00022448"/>
    </source>
</evidence>
<evidence type="ECO:0000313" key="9">
    <source>
        <dbReference type="Proteomes" id="UP000269438"/>
    </source>
</evidence>
<evidence type="ECO:0000256" key="5">
    <source>
        <dbReference type="ARBA" id="ARBA00022967"/>
    </source>
</evidence>
<evidence type="ECO:0000259" key="7">
    <source>
        <dbReference type="PROSITE" id="PS50893"/>
    </source>
</evidence>
<dbReference type="PANTHER" id="PTHR43875:SF15">
    <property type="entry name" value="TREHALOSE IMPORT ATP-BINDING PROTEIN SUGC"/>
    <property type="match status" value="1"/>
</dbReference>
<dbReference type="InterPro" id="IPR003593">
    <property type="entry name" value="AAA+_ATPase"/>
</dbReference>
<keyword evidence="2" id="KW-1003">Cell membrane</keyword>
<name>A0A3L7AT98_9MICO</name>
<comment type="caution">
    <text evidence="8">The sequence shown here is derived from an EMBL/GenBank/DDBJ whole genome shotgun (WGS) entry which is preliminary data.</text>
</comment>
<reference evidence="8 9" key="1">
    <citation type="submission" date="2018-10" db="EMBL/GenBank/DDBJ databases">
        <authorList>
            <person name="Li J."/>
        </authorList>
    </citation>
    <scope>NUCLEOTIDE SEQUENCE [LARGE SCALE GENOMIC DNA]</scope>
    <source>
        <strain evidence="8 9">JCM 11654</strain>
    </source>
</reference>
<dbReference type="GO" id="GO:0055052">
    <property type="term" value="C:ATP-binding cassette (ABC) transporter complex, substrate-binding subunit-containing"/>
    <property type="evidence" value="ECO:0007669"/>
    <property type="project" value="TreeGrafter"/>
</dbReference>
<evidence type="ECO:0000256" key="3">
    <source>
        <dbReference type="ARBA" id="ARBA00022741"/>
    </source>
</evidence>
<keyword evidence="4 8" id="KW-0067">ATP-binding</keyword>
<keyword evidence="3" id="KW-0547">Nucleotide-binding</keyword>
<dbReference type="FunFam" id="3.40.50.300:FF:000042">
    <property type="entry name" value="Maltose/maltodextrin ABC transporter, ATP-binding protein"/>
    <property type="match status" value="1"/>
</dbReference>
<dbReference type="SUPFAM" id="SSF52540">
    <property type="entry name" value="P-loop containing nucleoside triphosphate hydrolases"/>
    <property type="match status" value="1"/>
</dbReference>
<dbReference type="Proteomes" id="UP000269438">
    <property type="component" value="Unassembled WGS sequence"/>
</dbReference>
<dbReference type="InterPro" id="IPR012340">
    <property type="entry name" value="NA-bd_OB-fold"/>
</dbReference>
<dbReference type="GO" id="GO:0016887">
    <property type="term" value="F:ATP hydrolysis activity"/>
    <property type="evidence" value="ECO:0007669"/>
    <property type="project" value="InterPro"/>
</dbReference>
<sequence>MRAVEKTFEGAKRASTRILNEVTLTAPAGQITTILGESGCGKTTLLRIVAGLETATGGSVHIGERDVTSVHPSRRGVAMVFQNYGLYPAKTVAKNIEFPLKMSGLSIPERHTRSLAAARLLHIDHVMDRLPAQLSGGQRQRVGIARALARDPEILLMDEPLSNLDAQLRIEMRAELVSMQRRIGSTMLYVTHDQTEAMTMSDRVVVMRGGRIEQQGTPEEVFRVPETTYVAAFLGNMNLAPAPASETGAGAGITLGVRPEHFLPADRVTAESGDLRIEGRVEFAELLGTDRILHLRAGDTLWRARVDAALPVHEHTTVVARAANIHRFDTASGVRRAA</sequence>
<dbReference type="Gene3D" id="2.40.50.140">
    <property type="entry name" value="Nucleic acid-binding proteins"/>
    <property type="match status" value="1"/>
</dbReference>
<dbReference type="InterPro" id="IPR017871">
    <property type="entry name" value="ABC_transporter-like_CS"/>
</dbReference>
<evidence type="ECO:0000256" key="4">
    <source>
        <dbReference type="ARBA" id="ARBA00022840"/>
    </source>
</evidence>
<proteinExistence type="predicted"/>
<keyword evidence="1" id="KW-0813">Transport</keyword>
<evidence type="ECO:0000313" key="8">
    <source>
        <dbReference type="EMBL" id="RLP83354.1"/>
    </source>
</evidence>
<dbReference type="Gene3D" id="3.40.50.300">
    <property type="entry name" value="P-loop containing nucleotide triphosphate hydrolases"/>
    <property type="match status" value="1"/>
</dbReference>
<dbReference type="AlphaFoldDB" id="A0A3L7AT98"/>
<dbReference type="SMART" id="SM00382">
    <property type="entry name" value="AAA"/>
    <property type="match status" value="1"/>
</dbReference>
<accession>A0A3L7AT98</accession>
<dbReference type="GO" id="GO:0140359">
    <property type="term" value="F:ABC-type transporter activity"/>
    <property type="evidence" value="ECO:0007669"/>
    <property type="project" value="UniProtKB-ARBA"/>
</dbReference>
<evidence type="ECO:0000256" key="6">
    <source>
        <dbReference type="ARBA" id="ARBA00023136"/>
    </source>
</evidence>
<protein>
    <submittedName>
        <fullName evidence="8">ABC transporter ATP-binding protein</fullName>
    </submittedName>
</protein>
<dbReference type="EMBL" id="RCUY01000005">
    <property type="protein sequence ID" value="RLP83354.1"/>
    <property type="molecule type" value="Genomic_DNA"/>
</dbReference>
<dbReference type="GO" id="GO:0005524">
    <property type="term" value="F:ATP binding"/>
    <property type="evidence" value="ECO:0007669"/>
    <property type="project" value="UniProtKB-KW"/>
</dbReference>
<dbReference type="PROSITE" id="PS50893">
    <property type="entry name" value="ABC_TRANSPORTER_2"/>
    <property type="match status" value="1"/>
</dbReference>
<dbReference type="InterPro" id="IPR008995">
    <property type="entry name" value="Mo/tungstate-bd_C_term_dom"/>
</dbReference>
<dbReference type="InterPro" id="IPR027417">
    <property type="entry name" value="P-loop_NTPase"/>
</dbReference>
<gene>
    <name evidence="8" type="ORF">D9V34_06690</name>
</gene>
<dbReference type="InterPro" id="IPR047641">
    <property type="entry name" value="ABC_transpr_MalK/UgpC-like"/>
</dbReference>
<dbReference type="PROSITE" id="PS00211">
    <property type="entry name" value="ABC_TRANSPORTER_1"/>
    <property type="match status" value="1"/>
</dbReference>
<keyword evidence="9" id="KW-1185">Reference proteome</keyword>
<organism evidence="8 9">
    <name type="scientific">Mycetocola lacteus</name>
    <dbReference type="NCBI Taxonomy" id="76637"/>
    <lineage>
        <taxon>Bacteria</taxon>
        <taxon>Bacillati</taxon>
        <taxon>Actinomycetota</taxon>
        <taxon>Actinomycetes</taxon>
        <taxon>Micrococcales</taxon>
        <taxon>Microbacteriaceae</taxon>
        <taxon>Mycetocola</taxon>
    </lineage>
</organism>